<dbReference type="RefSeq" id="WP_198061733.1">
    <property type="nucleotide sequence ID" value="NZ_CP065856.1"/>
</dbReference>
<feature type="transmembrane region" description="Helical" evidence="2">
    <location>
        <begin position="104"/>
        <end position="126"/>
    </location>
</feature>
<name>A0A7T3FYB8_9EURY</name>
<evidence type="ECO:0000313" key="3">
    <source>
        <dbReference type="EMBL" id="QPV62936.1"/>
    </source>
</evidence>
<organism evidence="3 4">
    <name type="scientific">Halosimplex litoreum</name>
    <dbReference type="NCBI Taxonomy" id="1198301"/>
    <lineage>
        <taxon>Archaea</taxon>
        <taxon>Methanobacteriati</taxon>
        <taxon>Methanobacteriota</taxon>
        <taxon>Stenosarchaea group</taxon>
        <taxon>Halobacteria</taxon>
        <taxon>Halobacteriales</taxon>
        <taxon>Haloarculaceae</taxon>
        <taxon>Halosimplex</taxon>
    </lineage>
</organism>
<feature type="transmembrane region" description="Helical" evidence="2">
    <location>
        <begin position="197"/>
        <end position="215"/>
    </location>
</feature>
<feature type="region of interest" description="Disordered" evidence="1">
    <location>
        <begin position="235"/>
        <end position="257"/>
    </location>
</feature>
<feature type="transmembrane region" description="Helical" evidence="2">
    <location>
        <begin position="41"/>
        <end position="61"/>
    </location>
</feature>
<evidence type="ECO:0000256" key="1">
    <source>
        <dbReference type="SAM" id="MobiDB-lite"/>
    </source>
</evidence>
<proteinExistence type="predicted"/>
<reference evidence="3 4" key="1">
    <citation type="submission" date="2020-12" db="EMBL/GenBank/DDBJ databases">
        <title>Halosimplex halophilum sp. nov. and Halosimplex salinum sp. nov., two new members of the genus Halosimplex.</title>
        <authorList>
            <person name="Cui H.L."/>
        </authorList>
    </citation>
    <scope>NUCLEOTIDE SEQUENCE [LARGE SCALE GENOMIC DNA]</scope>
    <source>
        <strain evidence="3 4">YGH94</strain>
    </source>
</reference>
<dbReference type="GeneID" id="60590796"/>
<feature type="transmembrane region" description="Helical" evidence="2">
    <location>
        <begin position="304"/>
        <end position="323"/>
    </location>
</feature>
<sequence length="491" mass="52068">MPSPLDPKRSPTLVGFAPILLGNLVPLVGVLRFGWDPATLVVIYALEAVLSFPIAAAKALFAQRPPETDRDDGGTISVSNANLTGKRGSVTVAGWLPPLHLRTVPFAVTVLGVSMSFTGILGLVLYETVDVLGVLGEPMVLTGVASLVVGQAVDTWRDYLRGGRYETVSPYTVVETPARQTFFLIAVLIAVPRPEDGGAPVAPVLAAFVLAKLLVEWSAFRATHGSDGRIAGWLSGPDASADEPEPPRVPAGEPDDRVSVDRRSAGYAAVGHAVLESGPLYARVFSILWFFALVFLSGDTASTATIVAATVVGAGLLLVALAVKATSHYLRYGPLEYRRYGDRVVAHDRWLGEPQWAASVDAFRDVAVVGDRVSDRLLGTRTVAATTGWDEEDRRLLGPFTDPSGAAERLGLSIGTTELSSVDRRVAGAAVGSLVALVAVAVALVAGPWESSTSLLYAVFFLPVGLAVPRALWRRAYPERSEPSSSRGQRR</sequence>
<keyword evidence="2" id="KW-1133">Transmembrane helix</keyword>
<protein>
    <submittedName>
        <fullName evidence="3">Uncharacterized protein</fullName>
    </submittedName>
</protein>
<dbReference type="KEGG" id="hlt:I7X12_19845"/>
<dbReference type="AlphaFoldDB" id="A0A7T3FYB8"/>
<keyword evidence="2" id="KW-0472">Membrane</keyword>
<dbReference type="EMBL" id="CP065856">
    <property type="protein sequence ID" value="QPV62936.1"/>
    <property type="molecule type" value="Genomic_DNA"/>
</dbReference>
<evidence type="ECO:0000256" key="2">
    <source>
        <dbReference type="SAM" id="Phobius"/>
    </source>
</evidence>
<dbReference type="Pfam" id="PF20108">
    <property type="entry name" value="DUF6498"/>
    <property type="match status" value="1"/>
</dbReference>
<keyword evidence="2" id="KW-0812">Transmembrane</keyword>
<feature type="transmembrane region" description="Helical" evidence="2">
    <location>
        <begin position="138"/>
        <end position="156"/>
    </location>
</feature>
<gene>
    <name evidence="3" type="ORF">I7X12_19845</name>
</gene>
<dbReference type="Proteomes" id="UP000595001">
    <property type="component" value="Chromosome"/>
</dbReference>
<feature type="transmembrane region" description="Helical" evidence="2">
    <location>
        <begin position="12"/>
        <end position="35"/>
    </location>
</feature>
<dbReference type="OrthoDB" id="169315at2157"/>
<dbReference type="InterPro" id="IPR045466">
    <property type="entry name" value="DUF6498"/>
</dbReference>
<feature type="transmembrane region" description="Helical" evidence="2">
    <location>
        <begin position="280"/>
        <end position="298"/>
    </location>
</feature>
<feature type="transmembrane region" description="Helical" evidence="2">
    <location>
        <begin position="426"/>
        <end position="449"/>
    </location>
</feature>
<evidence type="ECO:0000313" key="4">
    <source>
        <dbReference type="Proteomes" id="UP000595001"/>
    </source>
</evidence>
<accession>A0A7T3FYB8</accession>
<keyword evidence="4" id="KW-1185">Reference proteome</keyword>
<feature type="transmembrane region" description="Helical" evidence="2">
    <location>
        <begin position="455"/>
        <end position="473"/>
    </location>
</feature>